<evidence type="ECO:0000313" key="4">
    <source>
        <dbReference type="EMBL" id="KAF4378801.1"/>
    </source>
</evidence>
<evidence type="ECO:0000313" key="5">
    <source>
        <dbReference type="Proteomes" id="UP000525078"/>
    </source>
</evidence>
<gene>
    <name evidence="4" type="ORF">F8388_006252</name>
</gene>
<feature type="signal peptide" evidence="2">
    <location>
        <begin position="1"/>
        <end position="24"/>
    </location>
</feature>
<dbReference type="AlphaFoldDB" id="A0A7J6G734"/>
<organism evidence="4 5">
    <name type="scientific">Cannabis sativa</name>
    <name type="common">Hemp</name>
    <name type="synonym">Marijuana</name>
    <dbReference type="NCBI Taxonomy" id="3483"/>
    <lineage>
        <taxon>Eukaryota</taxon>
        <taxon>Viridiplantae</taxon>
        <taxon>Streptophyta</taxon>
        <taxon>Embryophyta</taxon>
        <taxon>Tracheophyta</taxon>
        <taxon>Spermatophyta</taxon>
        <taxon>Magnoliopsida</taxon>
        <taxon>eudicotyledons</taxon>
        <taxon>Gunneridae</taxon>
        <taxon>Pentapetalae</taxon>
        <taxon>rosids</taxon>
        <taxon>fabids</taxon>
        <taxon>Rosales</taxon>
        <taxon>Cannabaceae</taxon>
        <taxon>Cannabis</taxon>
    </lineage>
</organism>
<dbReference type="Proteomes" id="UP000525078">
    <property type="component" value="Unassembled WGS sequence"/>
</dbReference>
<reference evidence="4 5" key="1">
    <citation type="journal article" date="2020" name="bioRxiv">
        <title>Sequence and annotation of 42 cannabis genomes reveals extensive copy number variation in cannabinoid synthesis and pathogen resistance genes.</title>
        <authorList>
            <person name="Mckernan K.J."/>
            <person name="Helbert Y."/>
            <person name="Kane L.T."/>
            <person name="Ebling H."/>
            <person name="Zhang L."/>
            <person name="Liu B."/>
            <person name="Eaton Z."/>
            <person name="Mclaughlin S."/>
            <person name="Kingan S."/>
            <person name="Baybayan P."/>
            <person name="Concepcion G."/>
            <person name="Jordan M."/>
            <person name="Riva A."/>
            <person name="Barbazuk W."/>
            <person name="Harkins T."/>
        </authorList>
    </citation>
    <scope>NUCLEOTIDE SEQUENCE [LARGE SCALE GENOMIC DNA]</scope>
    <source>
        <strain evidence="5">cv. Jamaican Lion 4</strain>
        <tissue evidence="4">Leaf</tissue>
    </source>
</reference>
<dbReference type="EMBL" id="JAATIP010000071">
    <property type="protein sequence ID" value="KAF4378801.1"/>
    <property type="molecule type" value="Genomic_DNA"/>
</dbReference>
<evidence type="ECO:0000259" key="3">
    <source>
        <dbReference type="Pfam" id="PF14111"/>
    </source>
</evidence>
<comment type="caution">
    <text evidence="4">The sequence shown here is derived from an EMBL/GenBank/DDBJ whole genome shotgun (WGS) entry which is preliminary data.</text>
</comment>
<feature type="region of interest" description="Disordered" evidence="1">
    <location>
        <begin position="485"/>
        <end position="519"/>
    </location>
</feature>
<dbReference type="PANTHER" id="PTHR31286">
    <property type="entry name" value="GLYCINE-RICH CELL WALL STRUCTURAL PROTEIN 1.8-LIKE"/>
    <property type="match status" value="1"/>
</dbReference>
<keyword evidence="2" id="KW-0732">Signal</keyword>
<dbReference type="InterPro" id="IPR040256">
    <property type="entry name" value="At4g02000-like"/>
</dbReference>
<sequence>MVFETQLLMSNLVLICGFMATVMATSSVDEIVQLTDKLGMDQEEEWEVNEEQASEFGDKSLVGRIVSKQNFSVGLFRTIFTRMWKAFGEWKVKIMEEDKGSSYFGLSFHSRGDAKKVLEKQPWLFNGGFLVLEEWPNSGQWRDARLDRVSLWVKMRGFPLKALTLNNVKRLGSLAGVVQDIVWNNPQQIFLNGYVRVRIGFSIMGEVFVGRFIPVDGGKRLVQLKFDKMPLLCFNCGVWGHDQAICTKPLALELNEHGDQVPKFGTWLKDEDPIPNCFVAHDQRRAKLHEERSMAGSDITDEAVSRRPTVARVIERDMAKGVESTMEQLENDVGDGKDRGKAVMEDANNQKLKGKVSMDSDVGHYQKEMGFAQSPLMFEDGQSSFGLEKLGTTSNLNHSRGETLRAGFDTQLPQLSAGNEKGVRYREGKDCRVEFDTQEEREGRKRRCGQNGVTMDGGEASVEGETLVDMVEAGRFNMGYGKAVSGDGNHGKEARKRVSIKNKARSKAKQGGSNVDCSLSEKQKLETGADGLPKVNALAGNEEIRAERVCSVLQYENLWTVDRIGLSGGLLLMWKADIQVQVLSSSPGHILATVAGCGFPPSSFTGFYGNPDAGLCTEEWLDQFEGADISLLDWWESDHRALVVDIPVRLDGDKCGKSKRKSRFHFEEAWCQEEECTEIVDRLWSKENGSGRVGSFRLWGKKIIQAGYRWRIGNGYSVRVLDDPWLPRPVTFKIYDKPPLPDHLHVIDLKKGNGEWDEEFVRAVFNPTDAELILQMATSECDIEDKILWHYSKDGEYSVRSGYLMSDKKKRKEVYDDGNGVDSGRSDRSGGSRGSNLENKRKRIVSEVKEKKMFVF</sequence>
<dbReference type="PANTHER" id="PTHR31286:SF167">
    <property type="entry name" value="OS09G0268800 PROTEIN"/>
    <property type="match status" value="1"/>
</dbReference>
<proteinExistence type="predicted"/>
<dbReference type="Pfam" id="PF14111">
    <property type="entry name" value="DUF4283"/>
    <property type="match status" value="1"/>
</dbReference>
<feature type="chain" id="PRO_5029577150" description="DUF4283 domain-containing protein" evidence="2">
    <location>
        <begin position="25"/>
        <end position="856"/>
    </location>
</feature>
<evidence type="ECO:0000256" key="2">
    <source>
        <dbReference type="SAM" id="SignalP"/>
    </source>
</evidence>
<dbReference type="InterPro" id="IPR025558">
    <property type="entry name" value="DUF4283"/>
</dbReference>
<feature type="domain" description="DUF4283" evidence="3">
    <location>
        <begin position="59"/>
        <end position="136"/>
    </location>
</feature>
<protein>
    <recommendedName>
        <fullName evidence="3">DUF4283 domain-containing protein</fullName>
    </recommendedName>
</protein>
<accession>A0A7J6G734</accession>
<name>A0A7J6G734_CANSA</name>
<feature type="region of interest" description="Disordered" evidence="1">
    <location>
        <begin position="814"/>
        <end position="842"/>
    </location>
</feature>
<evidence type="ECO:0000256" key="1">
    <source>
        <dbReference type="SAM" id="MobiDB-lite"/>
    </source>
</evidence>
<feature type="compositionally biased region" description="Basic residues" evidence="1">
    <location>
        <begin position="493"/>
        <end position="508"/>
    </location>
</feature>